<dbReference type="InterPro" id="IPR029063">
    <property type="entry name" value="SAM-dependent_MTases_sf"/>
</dbReference>
<evidence type="ECO:0000313" key="3">
    <source>
        <dbReference type="Proteomes" id="UP001642540"/>
    </source>
</evidence>
<dbReference type="PANTHER" id="PTHR32026">
    <property type="entry name" value="METHYLTRANSFERASE-LIKE PROTEIN 24"/>
    <property type="match status" value="1"/>
</dbReference>
<dbReference type="Proteomes" id="UP001642540">
    <property type="component" value="Unassembled WGS sequence"/>
</dbReference>
<organism evidence="2 3">
    <name type="scientific">Orchesella dallaii</name>
    <dbReference type="NCBI Taxonomy" id="48710"/>
    <lineage>
        <taxon>Eukaryota</taxon>
        <taxon>Metazoa</taxon>
        <taxon>Ecdysozoa</taxon>
        <taxon>Arthropoda</taxon>
        <taxon>Hexapoda</taxon>
        <taxon>Collembola</taxon>
        <taxon>Entomobryomorpha</taxon>
        <taxon>Entomobryoidea</taxon>
        <taxon>Orchesellidae</taxon>
        <taxon>Orchesellinae</taxon>
        <taxon>Orchesella</taxon>
    </lineage>
</organism>
<dbReference type="EMBL" id="CAXLJM020000144">
    <property type="protein sequence ID" value="CAL8140987.1"/>
    <property type="molecule type" value="Genomic_DNA"/>
</dbReference>
<feature type="domain" description="Methyltransferase" evidence="1">
    <location>
        <begin position="38"/>
        <end position="226"/>
    </location>
</feature>
<proteinExistence type="predicted"/>
<sequence>MEKSENLWFTERERLDELQKNKSATIKLIDMWKLFGSGYSCPFNLTREGNEGDGGKWICGLEKILSQKESCAIYSFGIANDSTFEAELLGRTKNCSLFAYDPSVSQIGWPLTASTPRVTFQQFGLSFRDDRRERTLKTLMNQNGHKWIDVLKVDIEGHEYESLFQAMNDFDGFPVGQLLVELHVTSKPFNVTVFFTLIQKLESFGMRVFNYEPNPLCKMCCEYSFLNKKLFI</sequence>
<protein>
    <recommendedName>
        <fullName evidence="1">Methyltransferase domain-containing protein</fullName>
    </recommendedName>
</protein>
<evidence type="ECO:0000313" key="2">
    <source>
        <dbReference type="EMBL" id="CAL8140987.1"/>
    </source>
</evidence>
<reference evidence="2 3" key="1">
    <citation type="submission" date="2024-08" db="EMBL/GenBank/DDBJ databases">
        <authorList>
            <person name="Cucini C."/>
            <person name="Frati F."/>
        </authorList>
    </citation>
    <scope>NUCLEOTIDE SEQUENCE [LARGE SCALE GENOMIC DNA]</scope>
</reference>
<keyword evidence="3" id="KW-1185">Reference proteome</keyword>
<comment type="caution">
    <text evidence="2">The sequence shown here is derived from an EMBL/GenBank/DDBJ whole genome shotgun (WGS) entry which is preliminary data.</text>
</comment>
<gene>
    <name evidence="2" type="ORF">ODALV1_LOCUS28518</name>
</gene>
<dbReference type="InterPro" id="IPR026913">
    <property type="entry name" value="METTL24"/>
</dbReference>
<accession>A0ABP1S1B6</accession>
<evidence type="ECO:0000259" key="1">
    <source>
        <dbReference type="Pfam" id="PF13383"/>
    </source>
</evidence>
<name>A0ABP1S1B6_9HEXA</name>
<dbReference type="PANTHER" id="PTHR32026:SF10">
    <property type="entry name" value="METHYLTRANSFERASE-LIKE PROTEIN 24-RELATED"/>
    <property type="match status" value="1"/>
</dbReference>
<dbReference type="SUPFAM" id="SSF53335">
    <property type="entry name" value="S-adenosyl-L-methionine-dependent methyltransferases"/>
    <property type="match status" value="1"/>
</dbReference>
<dbReference type="InterPro" id="IPR025714">
    <property type="entry name" value="Methyltranfer_dom"/>
</dbReference>
<dbReference type="Pfam" id="PF13383">
    <property type="entry name" value="Methyltransf_22"/>
    <property type="match status" value="1"/>
</dbReference>